<dbReference type="Proteomes" id="UP000193920">
    <property type="component" value="Unassembled WGS sequence"/>
</dbReference>
<dbReference type="Gene3D" id="3.40.50.1820">
    <property type="entry name" value="alpha/beta hydrolase"/>
    <property type="match status" value="1"/>
</dbReference>
<evidence type="ECO:0000313" key="4">
    <source>
        <dbReference type="Proteomes" id="UP000193920"/>
    </source>
</evidence>
<dbReference type="EMBL" id="MCOG01000081">
    <property type="protein sequence ID" value="ORY54906.1"/>
    <property type="molecule type" value="Genomic_DNA"/>
</dbReference>
<keyword evidence="4" id="KW-1185">Reference proteome</keyword>
<evidence type="ECO:0000313" key="3">
    <source>
        <dbReference type="EMBL" id="ORY54906.1"/>
    </source>
</evidence>
<protein>
    <submittedName>
        <fullName evidence="3">Alpha/beta-hydrolase</fullName>
    </submittedName>
</protein>
<evidence type="ECO:0000256" key="1">
    <source>
        <dbReference type="ARBA" id="ARBA00022801"/>
    </source>
</evidence>
<dbReference type="SUPFAM" id="SSF53474">
    <property type="entry name" value="alpha/beta-Hydrolases"/>
    <property type="match status" value="1"/>
</dbReference>
<dbReference type="InterPro" id="IPR029058">
    <property type="entry name" value="AB_hydrolase_fold"/>
</dbReference>
<organism evidence="3 4">
    <name type="scientific">Neocallimastix californiae</name>
    <dbReference type="NCBI Taxonomy" id="1754190"/>
    <lineage>
        <taxon>Eukaryota</taxon>
        <taxon>Fungi</taxon>
        <taxon>Fungi incertae sedis</taxon>
        <taxon>Chytridiomycota</taxon>
        <taxon>Chytridiomycota incertae sedis</taxon>
        <taxon>Neocallimastigomycetes</taxon>
        <taxon>Neocallimastigales</taxon>
        <taxon>Neocallimastigaceae</taxon>
        <taxon>Neocallimastix</taxon>
    </lineage>
</organism>
<comment type="caution">
    <text evidence="3">The sequence shown here is derived from an EMBL/GenBank/DDBJ whole genome shotgun (WGS) entry which is preliminary data.</text>
</comment>
<dbReference type="STRING" id="1754190.A0A1Y2D747"/>
<dbReference type="OrthoDB" id="2152029at2759"/>
<dbReference type="InterPro" id="IPR013094">
    <property type="entry name" value="AB_hydrolase_3"/>
</dbReference>
<reference evidence="3 4" key="1">
    <citation type="submission" date="2016-08" db="EMBL/GenBank/DDBJ databases">
        <title>A Parts List for Fungal Cellulosomes Revealed by Comparative Genomics.</title>
        <authorList>
            <consortium name="DOE Joint Genome Institute"/>
            <person name="Haitjema C.H."/>
            <person name="Gilmore S.P."/>
            <person name="Henske J.K."/>
            <person name="Solomon K.V."/>
            <person name="De Groot R."/>
            <person name="Kuo A."/>
            <person name="Mondo S.J."/>
            <person name="Salamov A.A."/>
            <person name="Labutti K."/>
            <person name="Zhao Z."/>
            <person name="Chiniquy J."/>
            <person name="Barry K."/>
            <person name="Brewer H.M."/>
            <person name="Purvine S.O."/>
            <person name="Wright A.T."/>
            <person name="Boxma B."/>
            <person name="Van Alen T."/>
            <person name="Hackstein J.H."/>
            <person name="Baker S.E."/>
            <person name="Grigoriev I.V."/>
            <person name="O'Malley M.A."/>
        </authorList>
    </citation>
    <scope>NUCLEOTIDE SEQUENCE [LARGE SCALE GENOMIC DNA]</scope>
    <source>
        <strain evidence="3 4">G1</strain>
    </source>
</reference>
<dbReference type="PANTHER" id="PTHR48081:SF8">
    <property type="entry name" value="ALPHA_BETA HYDROLASE FOLD-3 DOMAIN-CONTAINING PROTEIN-RELATED"/>
    <property type="match status" value="1"/>
</dbReference>
<dbReference type="Pfam" id="PF07859">
    <property type="entry name" value="Abhydrolase_3"/>
    <property type="match status" value="1"/>
</dbReference>
<name>A0A1Y2D747_9FUNG</name>
<evidence type="ECO:0000259" key="2">
    <source>
        <dbReference type="Pfam" id="PF07859"/>
    </source>
</evidence>
<sequence>MGFKSMFAKPAEELLETVKKENEKCNFKIPNDKSFHYFDVPVLEEYHCLRMQKEEKPTKKAILFFFGGGFIRGCNDGVVKSAKKYGERSGRDVWLPYYPLCTDHCVKDSYGMIFETYKIMLKEYEPQNIALVGFSSGGAIAIGLCCHINAVKEKEDVPMPGLIIACSPGSVPYSEEEKKKMEELNPLDVMLDQNFMVNVIKGIMVKDQEVPDYMVHTVLGDYTNFPMTHIYYATHEILYAEAEFFEKAFKKYNVKYEMHIKEGMFHCYPSFTFYPEGKEAEDQMIEYLSN</sequence>
<feature type="domain" description="Alpha/beta hydrolase fold-3" evidence="2">
    <location>
        <begin position="62"/>
        <end position="268"/>
    </location>
</feature>
<dbReference type="GO" id="GO:0016787">
    <property type="term" value="F:hydrolase activity"/>
    <property type="evidence" value="ECO:0007669"/>
    <property type="project" value="UniProtKB-KW"/>
</dbReference>
<dbReference type="AlphaFoldDB" id="A0A1Y2D747"/>
<keyword evidence="1 3" id="KW-0378">Hydrolase</keyword>
<dbReference type="InterPro" id="IPR050300">
    <property type="entry name" value="GDXG_lipolytic_enzyme"/>
</dbReference>
<proteinExistence type="predicted"/>
<accession>A0A1Y2D747</accession>
<dbReference type="PANTHER" id="PTHR48081">
    <property type="entry name" value="AB HYDROLASE SUPERFAMILY PROTEIN C4A8.06C"/>
    <property type="match status" value="1"/>
</dbReference>
<gene>
    <name evidence="3" type="ORF">LY90DRAFT_702159</name>
</gene>